<reference evidence="1 2" key="1">
    <citation type="submission" date="2019-06" db="EMBL/GenBank/DDBJ databases">
        <title>Draft genomes of female and male turbot (Scophthalmus maximus).</title>
        <authorList>
            <person name="Xu H."/>
            <person name="Xu X.-W."/>
            <person name="Shao C."/>
            <person name="Chen S."/>
        </authorList>
    </citation>
    <scope>NUCLEOTIDE SEQUENCE [LARGE SCALE GENOMIC DNA]</scope>
    <source>
        <strain evidence="1">Ysfricsl-2016a</strain>
        <tissue evidence="1">Blood</tissue>
    </source>
</reference>
<comment type="caution">
    <text evidence="1">The sequence shown here is derived from an EMBL/GenBank/DDBJ whole genome shotgun (WGS) entry which is preliminary data.</text>
</comment>
<organism evidence="1 2">
    <name type="scientific">Scophthalmus maximus</name>
    <name type="common">Turbot</name>
    <name type="synonym">Psetta maxima</name>
    <dbReference type="NCBI Taxonomy" id="52904"/>
    <lineage>
        <taxon>Eukaryota</taxon>
        <taxon>Metazoa</taxon>
        <taxon>Chordata</taxon>
        <taxon>Craniata</taxon>
        <taxon>Vertebrata</taxon>
        <taxon>Euteleostomi</taxon>
        <taxon>Actinopterygii</taxon>
        <taxon>Neopterygii</taxon>
        <taxon>Teleostei</taxon>
        <taxon>Neoteleostei</taxon>
        <taxon>Acanthomorphata</taxon>
        <taxon>Carangaria</taxon>
        <taxon>Pleuronectiformes</taxon>
        <taxon>Pleuronectoidei</taxon>
        <taxon>Scophthalmidae</taxon>
        <taxon>Scophthalmus</taxon>
    </lineage>
</organism>
<dbReference type="EMBL" id="VEVO01000023">
    <property type="protein sequence ID" value="KAF0023010.1"/>
    <property type="molecule type" value="Genomic_DNA"/>
</dbReference>
<protein>
    <submittedName>
        <fullName evidence="1">Uncharacterized protein</fullName>
    </submittedName>
</protein>
<accession>A0A6A4RUG7</accession>
<dbReference type="Proteomes" id="UP000438429">
    <property type="component" value="Unassembled WGS sequence"/>
</dbReference>
<gene>
    <name evidence="1" type="ORF">F2P81_024991</name>
</gene>
<name>A0A6A4RUG7_SCOMX</name>
<evidence type="ECO:0000313" key="2">
    <source>
        <dbReference type="Proteomes" id="UP000438429"/>
    </source>
</evidence>
<sequence>MRILPSVHYSYGCLQTAGSRRYQETRFAEETACRKINPTNFTHVFLFPGCPELTQQPNADQDLTQWSLESEPWIRIHQRNECILKTYCKMDETM</sequence>
<proteinExistence type="predicted"/>
<dbReference type="AlphaFoldDB" id="A0A6A4RUG7"/>
<evidence type="ECO:0000313" key="1">
    <source>
        <dbReference type="EMBL" id="KAF0023010.1"/>
    </source>
</evidence>